<evidence type="ECO:0000313" key="1">
    <source>
        <dbReference type="EMBL" id="PZM12909.1"/>
    </source>
</evidence>
<dbReference type="AlphaFoldDB" id="A0A2W4CIY4"/>
<organism evidence="1 2">
    <name type="scientific">Rhizobium tubonense</name>
    <dbReference type="NCBI Taxonomy" id="484088"/>
    <lineage>
        <taxon>Bacteria</taxon>
        <taxon>Pseudomonadati</taxon>
        <taxon>Pseudomonadota</taxon>
        <taxon>Alphaproteobacteria</taxon>
        <taxon>Hyphomicrobiales</taxon>
        <taxon>Rhizobiaceae</taxon>
        <taxon>Rhizobium/Agrobacterium group</taxon>
        <taxon>Rhizobium</taxon>
    </lineage>
</organism>
<comment type="caution">
    <text evidence="1">The sequence shown here is derived from an EMBL/GenBank/DDBJ whole genome shotgun (WGS) entry which is preliminary data.</text>
</comment>
<gene>
    <name evidence="1" type="ORF">CPY51_15315</name>
</gene>
<accession>A0A2W4CIY4</accession>
<sequence length="310" mass="35594">MRSWKSDAEALARLNLLDGPRELTGVREYLDARVTEAQPTGYIRFIGVADVDKRSVSEAIEASDEVDIRYSDSIEKALVQLQWRDKDPDAHMAQNPHRKEIEPNLRGEIAAFYHSHNKRLLKRVSLIAEHNSAGLCRLLEILRELNASLSQRENSVATFAALAALRLVLILKDGYDWDEEGVRHWFESLQVETTVGPSLLPLVPKVSHTGSATFGSRFWCAARVGSENIYEYAMFPYERVLPLFLGGVRGDREAFFQWVLPQIFDSNRLSLRREANKISPEDWEPFLLHGSHLEWWSRHRDCPWGTINER</sequence>
<reference evidence="1 2" key="1">
    <citation type="journal article" date="2018" name="Sci. Rep.">
        <title>Rhizobium tumorigenes sp. nov., a novel plant tumorigenic bacterium isolated from cane gall tumors on thornless blackberry.</title>
        <authorList>
            <person name="Kuzmanovi N."/>
            <person name="Smalla K."/>
            <person name="Gronow S."/>
            <person name="PuBawska J."/>
        </authorList>
    </citation>
    <scope>NUCLEOTIDE SEQUENCE [LARGE SCALE GENOMIC DNA]</scope>
    <source>
        <strain evidence="1 2">CCBAU 85046</strain>
    </source>
</reference>
<protein>
    <submittedName>
        <fullName evidence="1">Uncharacterized protein</fullName>
    </submittedName>
</protein>
<proteinExistence type="predicted"/>
<dbReference type="EMBL" id="PCDP01000036">
    <property type="protein sequence ID" value="PZM12909.1"/>
    <property type="molecule type" value="Genomic_DNA"/>
</dbReference>
<name>A0A2W4CIY4_9HYPH</name>
<evidence type="ECO:0000313" key="2">
    <source>
        <dbReference type="Proteomes" id="UP000248925"/>
    </source>
</evidence>
<keyword evidence="2" id="KW-1185">Reference proteome</keyword>
<dbReference type="Proteomes" id="UP000248925">
    <property type="component" value="Unassembled WGS sequence"/>
</dbReference>